<accession>A0A239PZM1</accession>
<organism evidence="3 4">
    <name type="scientific">Amphiplicatus metriothermophilus</name>
    <dbReference type="NCBI Taxonomy" id="1519374"/>
    <lineage>
        <taxon>Bacteria</taxon>
        <taxon>Pseudomonadati</taxon>
        <taxon>Pseudomonadota</taxon>
        <taxon>Alphaproteobacteria</taxon>
        <taxon>Parvularculales</taxon>
        <taxon>Parvularculaceae</taxon>
        <taxon>Amphiplicatus</taxon>
    </lineage>
</organism>
<evidence type="ECO:0000256" key="2">
    <source>
        <dbReference type="SAM" id="SignalP"/>
    </source>
</evidence>
<gene>
    <name evidence="3" type="ORF">SAMN06297382_2560</name>
</gene>
<feature type="region of interest" description="Disordered" evidence="1">
    <location>
        <begin position="71"/>
        <end position="97"/>
    </location>
</feature>
<proteinExistence type="predicted"/>
<dbReference type="Proteomes" id="UP000198346">
    <property type="component" value="Unassembled WGS sequence"/>
</dbReference>
<reference evidence="3 4" key="1">
    <citation type="submission" date="2017-07" db="EMBL/GenBank/DDBJ databases">
        <authorList>
            <person name="Sun Z.S."/>
            <person name="Albrecht U."/>
            <person name="Echele G."/>
            <person name="Lee C.C."/>
        </authorList>
    </citation>
    <scope>NUCLEOTIDE SEQUENCE [LARGE SCALE GENOMIC DNA]</scope>
    <source>
        <strain evidence="3 4">CGMCC 1.12710</strain>
    </source>
</reference>
<dbReference type="EMBL" id="FZQA01000007">
    <property type="protein sequence ID" value="SNT75117.1"/>
    <property type="molecule type" value="Genomic_DNA"/>
</dbReference>
<dbReference type="AlphaFoldDB" id="A0A239PZM1"/>
<keyword evidence="4" id="KW-1185">Reference proteome</keyword>
<protein>
    <submittedName>
        <fullName evidence="3">Uncharacterized protein</fullName>
    </submittedName>
</protein>
<sequence>MANVFNKPFRRTALAVLIGSTLASGAPAATAAETEIDADTALREINAHLDESYARLSQRTLLIAEARMASLASDRDGQTNEKPADGSRDTAVAALAY</sequence>
<feature type="signal peptide" evidence="2">
    <location>
        <begin position="1"/>
        <end position="31"/>
    </location>
</feature>
<keyword evidence="2" id="KW-0732">Signal</keyword>
<name>A0A239PZM1_9PROT</name>
<feature type="compositionally biased region" description="Basic and acidic residues" evidence="1">
    <location>
        <begin position="73"/>
        <end position="88"/>
    </location>
</feature>
<feature type="chain" id="PRO_5012692584" evidence="2">
    <location>
        <begin position="32"/>
        <end position="97"/>
    </location>
</feature>
<evidence type="ECO:0000313" key="3">
    <source>
        <dbReference type="EMBL" id="SNT75117.1"/>
    </source>
</evidence>
<evidence type="ECO:0000313" key="4">
    <source>
        <dbReference type="Proteomes" id="UP000198346"/>
    </source>
</evidence>
<evidence type="ECO:0000256" key="1">
    <source>
        <dbReference type="SAM" id="MobiDB-lite"/>
    </source>
</evidence>
<dbReference type="RefSeq" id="WP_089413001.1">
    <property type="nucleotide sequence ID" value="NZ_FZQA01000007.1"/>
</dbReference>